<dbReference type="SMART" id="SM00304">
    <property type="entry name" value="HAMP"/>
    <property type="match status" value="1"/>
</dbReference>
<dbReference type="PROSITE" id="PS50112">
    <property type="entry name" value="PAS"/>
    <property type="match status" value="2"/>
</dbReference>
<accession>A0A498C5U4</accession>
<sequence length="685" mass="76020">MVAGSSPMKPVVKTKLARRVFLPIIIAAIVLSVVSGAFSYWQSTELVRDKAHSLADQLLQATEVGVAGSSSSHQLQRVVEALAANPGVEQLVVGRPDRGRILAAHDPALRDQDWATLVQSSFPAEHYQALMEANGPVRLATDDTLHAMRRMEAGRVNLVDRGSGEAYILLSMKSDGSMGLFQRSVIVSLSGAVLALLVYGLLTGWVVRRYVLNPVWTLERTMRARKAGDRESRSSLTRDDELGRLGRSLDRLLDQEDRHLGLYQQIFERHDAVQWLVDPREGVLVDVNAAAARFYGYSRTEMRGMRVTRINMLPPDEVAAAMERVRSGQQAALYFPHRLASGEVREVEVHSGSVNVGGREYLHSIIHDITERQELARNRRQLVEILEAAPQFISMSEANGRVTYVNRKGREMVGDRLPETDPDTGEPPRFPDALYWVHPEWAVKRLVEEAMPAAARDGHWEGETALLANGGEELSLYQVVIAHRDEAGRVERFSTVAQDISDRKRQERALRFQASHDALTGLYNRRYTQRALQRELQLGQRTGQPVSAVLFDLDHFKRVNDTHGHAAGDRVLKRLAELVRARVRDTDIAGRWGGEEFMLVLPGTDDAGAEQVAETLRQKVEGCEFPTVGRVTVSVGYAEASATENVDELFKRVDEALYAAKRAGRNQSRRAVPSAGSAGGTAARS</sequence>
<dbReference type="InterPro" id="IPR013656">
    <property type="entry name" value="PAS_4"/>
</dbReference>
<dbReference type="Gene3D" id="3.30.70.270">
    <property type="match status" value="1"/>
</dbReference>
<feature type="domain" description="HAMP" evidence="8">
    <location>
        <begin position="209"/>
        <end position="261"/>
    </location>
</feature>
<keyword evidence="5" id="KW-0812">Transmembrane</keyword>
<evidence type="ECO:0000256" key="5">
    <source>
        <dbReference type="SAM" id="Phobius"/>
    </source>
</evidence>
<dbReference type="EMBL" id="RCDA01000001">
    <property type="protein sequence ID" value="RLK51032.1"/>
    <property type="molecule type" value="Genomic_DNA"/>
</dbReference>
<organism evidence="10 11">
    <name type="scientific">Alkalispirillum mobile</name>
    <dbReference type="NCBI Taxonomy" id="85925"/>
    <lineage>
        <taxon>Bacteria</taxon>
        <taxon>Pseudomonadati</taxon>
        <taxon>Pseudomonadota</taxon>
        <taxon>Gammaproteobacteria</taxon>
        <taxon>Chromatiales</taxon>
        <taxon>Ectothiorhodospiraceae</taxon>
        <taxon>Alkalispirillum</taxon>
    </lineage>
</organism>
<evidence type="ECO:0000256" key="3">
    <source>
        <dbReference type="ARBA" id="ARBA00034247"/>
    </source>
</evidence>
<dbReference type="SUPFAM" id="SSF158472">
    <property type="entry name" value="HAMP domain-like"/>
    <property type="match status" value="1"/>
</dbReference>
<evidence type="ECO:0000313" key="11">
    <source>
        <dbReference type="Proteomes" id="UP000275461"/>
    </source>
</evidence>
<dbReference type="SMART" id="SM00267">
    <property type="entry name" value="GGDEF"/>
    <property type="match status" value="1"/>
</dbReference>
<comment type="caution">
    <text evidence="10">The sequence shown here is derived from an EMBL/GenBank/DDBJ whole genome shotgun (WGS) entry which is preliminary data.</text>
</comment>
<dbReference type="GO" id="GO:0043709">
    <property type="term" value="P:cell adhesion involved in single-species biofilm formation"/>
    <property type="evidence" value="ECO:0007669"/>
    <property type="project" value="TreeGrafter"/>
</dbReference>
<dbReference type="PROSITE" id="PS50885">
    <property type="entry name" value="HAMP"/>
    <property type="match status" value="1"/>
</dbReference>
<dbReference type="NCBIfam" id="TIGR00229">
    <property type="entry name" value="sensory_box"/>
    <property type="match status" value="1"/>
</dbReference>
<dbReference type="InterPro" id="IPR035965">
    <property type="entry name" value="PAS-like_dom_sf"/>
</dbReference>
<reference evidence="10 11" key="1">
    <citation type="submission" date="2018-10" db="EMBL/GenBank/DDBJ databases">
        <title>Genomic Encyclopedia of Type Strains, Phase IV (KMG-IV): sequencing the most valuable type-strain genomes for metagenomic binning, comparative biology and taxonomic classification.</title>
        <authorList>
            <person name="Goeker M."/>
        </authorList>
    </citation>
    <scope>NUCLEOTIDE SEQUENCE [LARGE SCALE GENOMIC DNA]</scope>
    <source>
        <strain evidence="10 11">DSM 12769</strain>
    </source>
</reference>
<keyword evidence="11" id="KW-1185">Reference proteome</keyword>
<dbReference type="AlphaFoldDB" id="A0A498C5U4"/>
<dbReference type="InterPro" id="IPR000700">
    <property type="entry name" value="PAS-assoc_C"/>
</dbReference>
<feature type="transmembrane region" description="Helical" evidence="5">
    <location>
        <begin position="185"/>
        <end position="207"/>
    </location>
</feature>
<evidence type="ECO:0000256" key="2">
    <source>
        <dbReference type="ARBA" id="ARBA00012528"/>
    </source>
</evidence>
<dbReference type="PANTHER" id="PTHR45138">
    <property type="entry name" value="REGULATORY COMPONENTS OF SENSORY TRANSDUCTION SYSTEM"/>
    <property type="match status" value="1"/>
</dbReference>
<name>A0A498C5U4_9GAMM</name>
<dbReference type="InterPro" id="IPR003660">
    <property type="entry name" value="HAMP_dom"/>
</dbReference>
<dbReference type="PROSITE" id="PS50113">
    <property type="entry name" value="PAC"/>
    <property type="match status" value="1"/>
</dbReference>
<feature type="transmembrane region" description="Helical" evidence="5">
    <location>
        <begin position="20"/>
        <end position="41"/>
    </location>
</feature>
<dbReference type="CDD" id="cd01949">
    <property type="entry name" value="GGDEF"/>
    <property type="match status" value="1"/>
</dbReference>
<dbReference type="InterPro" id="IPR043128">
    <property type="entry name" value="Rev_trsase/Diguanyl_cyclase"/>
</dbReference>
<comment type="cofactor">
    <cofactor evidence="1">
        <name>Mg(2+)</name>
        <dbReference type="ChEBI" id="CHEBI:18420"/>
    </cofactor>
</comment>
<dbReference type="PROSITE" id="PS50887">
    <property type="entry name" value="GGDEF"/>
    <property type="match status" value="1"/>
</dbReference>
<dbReference type="Proteomes" id="UP000275461">
    <property type="component" value="Unassembled WGS sequence"/>
</dbReference>
<dbReference type="FunFam" id="3.30.70.270:FF:000001">
    <property type="entry name" value="Diguanylate cyclase domain protein"/>
    <property type="match status" value="1"/>
</dbReference>
<dbReference type="CDD" id="cd00130">
    <property type="entry name" value="PAS"/>
    <property type="match status" value="1"/>
</dbReference>
<evidence type="ECO:0000256" key="4">
    <source>
        <dbReference type="SAM" id="MobiDB-lite"/>
    </source>
</evidence>
<keyword evidence="5" id="KW-1133">Transmembrane helix</keyword>
<dbReference type="InterPro" id="IPR050469">
    <property type="entry name" value="Diguanylate_Cyclase"/>
</dbReference>
<dbReference type="Pfam" id="PF08448">
    <property type="entry name" value="PAS_4"/>
    <property type="match status" value="2"/>
</dbReference>
<dbReference type="GO" id="GO:0007165">
    <property type="term" value="P:signal transduction"/>
    <property type="evidence" value="ECO:0007669"/>
    <property type="project" value="InterPro"/>
</dbReference>
<dbReference type="InterPro" id="IPR029787">
    <property type="entry name" value="Nucleotide_cyclase"/>
</dbReference>
<dbReference type="Pfam" id="PF00990">
    <property type="entry name" value="GGDEF"/>
    <property type="match status" value="1"/>
</dbReference>
<proteinExistence type="predicted"/>
<dbReference type="Gene3D" id="6.10.340.10">
    <property type="match status" value="1"/>
</dbReference>
<feature type="region of interest" description="Disordered" evidence="4">
    <location>
        <begin position="662"/>
        <end position="685"/>
    </location>
</feature>
<keyword evidence="5" id="KW-0472">Membrane</keyword>
<dbReference type="CDD" id="cd06225">
    <property type="entry name" value="HAMP"/>
    <property type="match status" value="1"/>
</dbReference>
<feature type="domain" description="GGDEF" evidence="9">
    <location>
        <begin position="544"/>
        <end position="673"/>
    </location>
</feature>
<dbReference type="SMART" id="SM00091">
    <property type="entry name" value="PAS"/>
    <property type="match status" value="2"/>
</dbReference>
<evidence type="ECO:0000259" key="6">
    <source>
        <dbReference type="PROSITE" id="PS50112"/>
    </source>
</evidence>
<dbReference type="Pfam" id="PF00672">
    <property type="entry name" value="HAMP"/>
    <property type="match status" value="1"/>
</dbReference>
<dbReference type="SUPFAM" id="SSF55073">
    <property type="entry name" value="Nucleotide cyclase"/>
    <property type="match status" value="1"/>
</dbReference>
<dbReference type="InterPro" id="IPR000014">
    <property type="entry name" value="PAS"/>
</dbReference>
<evidence type="ECO:0000256" key="1">
    <source>
        <dbReference type="ARBA" id="ARBA00001946"/>
    </source>
</evidence>
<evidence type="ECO:0000259" key="8">
    <source>
        <dbReference type="PROSITE" id="PS50885"/>
    </source>
</evidence>
<protein>
    <recommendedName>
        <fullName evidence="2">diguanylate cyclase</fullName>
        <ecNumber evidence="2">2.7.7.65</ecNumber>
    </recommendedName>
</protein>
<dbReference type="GO" id="GO:0052621">
    <property type="term" value="F:diguanylate cyclase activity"/>
    <property type="evidence" value="ECO:0007669"/>
    <property type="project" value="UniProtKB-EC"/>
</dbReference>
<comment type="catalytic activity">
    <reaction evidence="3">
        <text>2 GTP = 3',3'-c-di-GMP + 2 diphosphate</text>
        <dbReference type="Rhea" id="RHEA:24898"/>
        <dbReference type="ChEBI" id="CHEBI:33019"/>
        <dbReference type="ChEBI" id="CHEBI:37565"/>
        <dbReference type="ChEBI" id="CHEBI:58805"/>
        <dbReference type="EC" id="2.7.7.65"/>
    </reaction>
</comment>
<dbReference type="SUPFAM" id="SSF55785">
    <property type="entry name" value="PYP-like sensor domain (PAS domain)"/>
    <property type="match status" value="2"/>
</dbReference>
<dbReference type="GO" id="GO:0005886">
    <property type="term" value="C:plasma membrane"/>
    <property type="evidence" value="ECO:0007669"/>
    <property type="project" value="TreeGrafter"/>
</dbReference>
<evidence type="ECO:0000259" key="9">
    <source>
        <dbReference type="PROSITE" id="PS50887"/>
    </source>
</evidence>
<dbReference type="GO" id="GO:1902201">
    <property type="term" value="P:negative regulation of bacterial-type flagellum-dependent cell motility"/>
    <property type="evidence" value="ECO:0007669"/>
    <property type="project" value="TreeGrafter"/>
</dbReference>
<evidence type="ECO:0000259" key="7">
    <source>
        <dbReference type="PROSITE" id="PS50113"/>
    </source>
</evidence>
<dbReference type="Gene3D" id="3.30.450.20">
    <property type="entry name" value="PAS domain"/>
    <property type="match status" value="2"/>
</dbReference>
<dbReference type="InterPro" id="IPR000160">
    <property type="entry name" value="GGDEF_dom"/>
</dbReference>
<dbReference type="PANTHER" id="PTHR45138:SF9">
    <property type="entry name" value="DIGUANYLATE CYCLASE DGCM-RELATED"/>
    <property type="match status" value="1"/>
</dbReference>
<dbReference type="NCBIfam" id="TIGR00254">
    <property type="entry name" value="GGDEF"/>
    <property type="match status" value="1"/>
</dbReference>
<feature type="compositionally biased region" description="Low complexity" evidence="4">
    <location>
        <begin position="674"/>
        <end position="685"/>
    </location>
</feature>
<evidence type="ECO:0000313" key="10">
    <source>
        <dbReference type="EMBL" id="RLK51032.1"/>
    </source>
</evidence>
<feature type="domain" description="PAS" evidence="6">
    <location>
        <begin position="281"/>
        <end position="332"/>
    </location>
</feature>
<dbReference type="EC" id="2.7.7.65" evidence="2"/>
<feature type="domain" description="PAS" evidence="6">
    <location>
        <begin position="378"/>
        <end position="414"/>
    </location>
</feature>
<gene>
    <name evidence="10" type="ORF">DFR31_0946</name>
</gene>
<feature type="domain" description="PAC" evidence="7">
    <location>
        <begin position="460"/>
        <end position="512"/>
    </location>
</feature>